<evidence type="ECO:0008006" key="3">
    <source>
        <dbReference type="Google" id="ProtNLM"/>
    </source>
</evidence>
<dbReference type="RefSeq" id="WP_184165839.1">
    <property type="nucleotide sequence ID" value="NZ_JACHLN010000002.1"/>
</dbReference>
<protein>
    <recommendedName>
        <fullName evidence="3">Transferrin-binding protein B C-lobe/N-lobe beta barrel domain-containing protein</fullName>
    </recommendedName>
</protein>
<evidence type="ECO:0000313" key="1">
    <source>
        <dbReference type="EMBL" id="MBB4838779.1"/>
    </source>
</evidence>
<keyword evidence="2" id="KW-1185">Reference proteome</keyword>
<organism evidence="1 2">
    <name type="scientific">Sphingomonas kyeonggiensis</name>
    <dbReference type="NCBI Taxonomy" id="1268553"/>
    <lineage>
        <taxon>Bacteria</taxon>
        <taxon>Pseudomonadati</taxon>
        <taxon>Pseudomonadota</taxon>
        <taxon>Alphaproteobacteria</taxon>
        <taxon>Sphingomonadales</taxon>
        <taxon>Sphingomonadaceae</taxon>
        <taxon>Sphingomonas</taxon>
    </lineage>
</organism>
<dbReference type="Gene3D" id="2.40.160.90">
    <property type="match status" value="1"/>
</dbReference>
<dbReference type="EMBL" id="JACHLN010000002">
    <property type="protein sequence ID" value="MBB4838779.1"/>
    <property type="molecule type" value="Genomic_DNA"/>
</dbReference>
<comment type="caution">
    <text evidence="1">The sequence shown here is derived from an EMBL/GenBank/DDBJ whole genome shotgun (WGS) entry which is preliminary data.</text>
</comment>
<gene>
    <name evidence="1" type="ORF">HNP52_001848</name>
</gene>
<name>A0A7W7K0N5_9SPHN</name>
<dbReference type="AlphaFoldDB" id="A0A7W7K0N5"/>
<sequence length="253" mass="26572">MLFFNYPQGFEYEVGKKPQPYIVDDFHFTQDLAAGTVEIGYGYGAVGMSLGDFRFFYRANPYNGVLYNSRADILRADTNTGPYSRRAVVIFPVAGIQYAATGEGNKPVAGAGGYFERMLLGARTLPGDAPAAATLTYPIAPDSYKTLGSSGVETLLYPSGSLIVNMATRAVGGTITVPSLSGGPAVHLTISGTLNAADLSLSGDVTNDASMPTGSFAGWLFGPSATEAGILIQVANTKTVQSYFFPVVGKRAS</sequence>
<reference evidence="1 2" key="1">
    <citation type="submission" date="2020-08" db="EMBL/GenBank/DDBJ databases">
        <title>Functional genomics of gut bacteria from endangered species of beetles.</title>
        <authorList>
            <person name="Carlos-Shanley C."/>
        </authorList>
    </citation>
    <scope>NUCLEOTIDE SEQUENCE [LARGE SCALE GENOMIC DNA]</scope>
    <source>
        <strain evidence="1 2">S00224</strain>
    </source>
</reference>
<accession>A0A7W7K0N5</accession>
<proteinExistence type="predicted"/>
<evidence type="ECO:0000313" key="2">
    <source>
        <dbReference type="Proteomes" id="UP000575241"/>
    </source>
</evidence>
<dbReference type="Proteomes" id="UP000575241">
    <property type="component" value="Unassembled WGS sequence"/>
</dbReference>